<protein>
    <submittedName>
        <fullName evidence="1">Uncharacterized protein</fullName>
    </submittedName>
</protein>
<name>A0A0C9Z8F7_9AGAM</name>
<dbReference type="Proteomes" id="UP000054018">
    <property type="component" value="Unassembled WGS sequence"/>
</dbReference>
<reference evidence="2" key="2">
    <citation type="submission" date="2015-01" db="EMBL/GenBank/DDBJ databases">
        <title>Evolutionary Origins and Diversification of the Mycorrhizal Mutualists.</title>
        <authorList>
            <consortium name="DOE Joint Genome Institute"/>
            <consortium name="Mycorrhizal Genomics Consortium"/>
            <person name="Kohler A."/>
            <person name="Kuo A."/>
            <person name="Nagy L.G."/>
            <person name="Floudas D."/>
            <person name="Copeland A."/>
            <person name="Barry K.W."/>
            <person name="Cichocki N."/>
            <person name="Veneault-Fourrey C."/>
            <person name="LaButti K."/>
            <person name="Lindquist E.A."/>
            <person name="Lipzen A."/>
            <person name="Lundell T."/>
            <person name="Morin E."/>
            <person name="Murat C."/>
            <person name="Riley R."/>
            <person name="Ohm R."/>
            <person name="Sun H."/>
            <person name="Tunlid A."/>
            <person name="Henrissat B."/>
            <person name="Grigoriev I.V."/>
            <person name="Hibbett D.S."/>
            <person name="Martin F."/>
        </authorList>
    </citation>
    <scope>NUCLEOTIDE SEQUENCE [LARGE SCALE GENOMIC DNA]</scope>
    <source>
        <strain evidence="2">441</strain>
    </source>
</reference>
<reference evidence="1 2" key="1">
    <citation type="submission" date="2014-04" db="EMBL/GenBank/DDBJ databases">
        <authorList>
            <consortium name="DOE Joint Genome Institute"/>
            <person name="Kuo A."/>
            <person name="Kohler A."/>
            <person name="Costa M.D."/>
            <person name="Nagy L.G."/>
            <person name="Floudas D."/>
            <person name="Copeland A."/>
            <person name="Barry K.W."/>
            <person name="Cichocki N."/>
            <person name="Veneault-Fourrey C."/>
            <person name="LaButti K."/>
            <person name="Lindquist E.A."/>
            <person name="Lipzen A."/>
            <person name="Lundell T."/>
            <person name="Morin E."/>
            <person name="Murat C."/>
            <person name="Sun H."/>
            <person name="Tunlid A."/>
            <person name="Henrissat B."/>
            <person name="Grigoriev I.V."/>
            <person name="Hibbett D.S."/>
            <person name="Martin F."/>
            <person name="Nordberg H.P."/>
            <person name="Cantor M.N."/>
            <person name="Hua S.X."/>
        </authorList>
    </citation>
    <scope>NUCLEOTIDE SEQUENCE [LARGE SCALE GENOMIC DNA]</scope>
    <source>
        <strain evidence="1 2">441</strain>
    </source>
</reference>
<accession>A0A0C9Z8F7</accession>
<dbReference type="EMBL" id="KN833740">
    <property type="protein sequence ID" value="KIK22324.1"/>
    <property type="molecule type" value="Genomic_DNA"/>
</dbReference>
<proteinExistence type="predicted"/>
<sequence>MEWRLGRVWSSTVVQRRLRRLPVKKKKTTLVQSGHGMTRVKASDSKEIMLVWVQAVPPPIQLTRVRTGPSIVSPRRILYTREHLYWQKDNSCWTRYWINTTIWFGRNSTSKIL</sequence>
<gene>
    <name evidence="1" type="ORF">PISMIDRAFT_504945</name>
</gene>
<evidence type="ECO:0000313" key="1">
    <source>
        <dbReference type="EMBL" id="KIK22324.1"/>
    </source>
</evidence>
<dbReference type="AlphaFoldDB" id="A0A0C9Z8F7"/>
<keyword evidence="2" id="KW-1185">Reference proteome</keyword>
<organism evidence="1 2">
    <name type="scientific">Pisolithus microcarpus 441</name>
    <dbReference type="NCBI Taxonomy" id="765257"/>
    <lineage>
        <taxon>Eukaryota</taxon>
        <taxon>Fungi</taxon>
        <taxon>Dikarya</taxon>
        <taxon>Basidiomycota</taxon>
        <taxon>Agaricomycotina</taxon>
        <taxon>Agaricomycetes</taxon>
        <taxon>Agaricomycetidae</taxon>
        <taxon>Boletales</taxon>
        <taxon>Sclerodermatineae</taxon>
        <taxon>Pisolithaceae</taxon>
        <taxon>Pisolithus</taxon>
    </lineage>
</organism>
<dbReference type="HOGENOM" id="CLU_2134545_0_0_1"/>
<evidence type="ECO:0000313" key="2">
    <source>
        <dbReference type="Proteomes" id="UP000054018"/>
    </source>
</evidence>